<reference evidence="1" key="1">
    <citation type="submission" date="2020-02" db="EMBL/GenBank/DDBJ databases">
        <authorList>
            <person name="Meier V. D."/>
        </authorList>
    </citation>
    <scope>NUCLEOTIDE SEQUENCE</scope>
    <source>
        <strain evidence="1">AVDCRST_MAG85</strain>
    </source>
</reference>
<proteinExistence type="predicted"/>
<dbReference type="AlphaFoldDB" id="A0A6J4T3J6"/>
<sequence>MLTFCIVVLTPRSPVRSRFRRCVDAAAHDHAAAREADQEDDHARQDALVDCERVYAPRRCLAISSTATT</sequence>
<name>A0A6J4T3J6_9ACTN</name>
<gene>
    <name evidence="1" type="ORF">AVDCRST_MAG85-2418</name>
</gene>
<accession>A0A6J4T3J6</accession>
<dbReference type="EMBL" id="CADCVT010000264">
    <property type="protein sequence ID" value="CAA9512510.1"/>
    <property type="molecule type" value="Genomic_DNA"/>
</dbReference>
<protein>
    <submittedName>
        <fullName evidence="1">Uncharacterized protein</fullName>
    </submittedName>
</protein>
<organism evidence="1">
    <name type="scientific">uncultured Solirubrobacteraceae bacterium</name>
    <dbReference type="NCBI Taxonomy" id="1162706"/>
    <lineage>
        <taxon>Bacteria</taxon>
        <taxon>Bacillati</taxon>
        <taxon>Actinomycetota</taxon>
        <taxon>Thermoleophilia</taxon>
        <taxon>Solirubrobacterales</taxon>
        <taxon>Solirubrobacteraceae</taxon>
        <taxon>environmental samples</taxon>
    </lineage>
</organism>
<evidence type="ECO:0000313" key="1">
    <source>
        <dbReference type="EMBL" id="CAA9512510.1"/>
    </source>
</evidence>